<dbReference type="EMBL" id="BAAAYL010000001">
    <property type="protein sequence ID" value="GAA3379445.1"/>
    <property type="molecule type" value="Genomic_DNA"/>
</dbReference>
<evidence type="ECO:0000313" key="2">
    <source>
        <dbReference type="EMBL" id="GAA3379445.1"/>
    </source>
</evidence>
<dbReference type="CDD" id="cd02440">
    <property type="entry name" value="AdoMet_MTases"/>
    <property type="match status" value="1"/>
</dbReference>
<sequence length="402" mass="44763">MKMMTSPEDALPCDLISPVNGELLRPAGRNLLSDGERLWPHFDNCFYLRTGRDDLVDEVVSLINRDERDRALGLLLCDRRSPDTPEADLRQVEELLRSEVSFHDAIELLGYGGLGWYFEHRWIIPTYLSGLSLLHRHVRRNQRILELGSGVGHLTAHWEQDSELGSVCSDVVFSHLWLSQRYLRSGRTSLCFDANGPFPLPAGAVDVAFGHDSLHYLSDIPGAIAEMRRVASSGTLIIGHLHNAEAENYSAGQPLTRAEYERLVDASAVYDDSELTLAWLQQRRPRPLGAAHGRSVAALAFVEEALTGEETARTGERIGHACGRHPAELSGLMVNPLLSAGSPVWPSRKFVDEYVQAFPYLENLRAPGDAEVARINRGEANEAEVREWLANGVLVCPPDNWY</sequence>
<dbReference type="InterPro" id="IPR013216">
    <property type="entry name" value="Methyltransf_11"/>
</dbReference>
<keyword evidence="3" id="KW-1185">Reference proteome</keyword>
<feature type="domain" description="Methyltransferase type 11" evidence="1">
    <location>
        <begin position="145"/>
        <end position="236"/>
    </location>
</feature>
<proteinExistence type="predicted"/>
<dbReference type="Pfam" id="PF08241">
    <property type="entry name" value="Methyltransf_11"/>
    <property type="match status" value="1"/>
</dbReference>
<evidence type="ECO:0000259" key="1">
    <source>
        <dbReference type="Pfam" id="PF08241"/>
    </source>
</evidence>
<dbReference type="Proteomes" id="UP001499990">
    <property type="component" value="Unassembled WGS sequence"/>
</dbReference>
<dbReference type="Gene3D" id="3.40.50.150">
    <property type="entry name" value="Vaccinia Virus protein VP39"/>
    <property type="match status" value="1"/>
</dbReference>
<organism evidence="2 3">
    <name type="scientific">Streptomyces sannanensis</name>
    <dbReference type="NCBI Taxonomy" id="285536"/>
    <lineage>
        <taxon>Bacteria</taxon>
        <taxon>Bacillati</taxon>
        <taxon>Actinomycetota</taxon>
        <taxon>Actinomycetes</taxon>
        <taxon>Kitasatosporales</taxon>
        <taxon>Streptomycetaceae</taxon>
        <taxon>Streptomyces</taxon>
    </lineage>
</organism>
<name>A0ABP6SLK6_9ACTN</name>
<reference evidence="3" key="1">
    <citation type="journal article" date="2019" name="Int. J. Syst. Evol. Microbiol.">
        <title>The Global Catalogue of Microorganisms (GCM) 10K type strain sequencing project: providing services to taxonomists for standard genome sequencing and annotation.</title>
        <authorList>
            <consortium name="The Broad Institute Genomics Platform"/>
            <consortium name="The Broad Institute Genome Sequencing Center for Infectious Disease"/>
            <person name="Wu L."/>
            <person name="Ma J."/>
        </authorList>
    </citation>
    <scope>NUCLEOTIDE SEQUENCE [LARGE SCALE GENOMIC DNA]</scope>
    <source>
        <strain evidence="3">JCM 9651</strain>
    </source>
</reference>
<comment type="caution">
    <text evidence="2">The sequence shown here is derived from an EMBL/GenBank/DDBJ whole genome shotgun (WGS) entry which is preliminary data.</text>
</comment>
<gene>
    <name evidence="2" type="ORF">GCM10020367_63000</name>
</gene>
<dbReference type="SUPFAM" id="SSF53335">
    <property type="entry name" value="S-adenosyl-L-methionine-dependent methyltransferases"/>
    <property type="match status" value="1"/>
</dbReference>
<accession>A0ABP6SLK6</accession>
<protein>
    <recommendedName>
        <fullName evidence="1">Methyltransferase type 11 domain-containing protein</fullName>
    </recommendedName>
</protein>
<dbReference type="InterPro" id="IPR029063">
    <property type="entry name" value="SAM-dependent_MTases_sf"/>
</dbReference>
<evidence type="ECO:0000313" key="3">
    <source>
        <dbReference type="Proteomes" id="UP001499990"/>
    </source>
</evidence>